<sequence length="204" mass="22534">MFTILFGLYSGGLTTMINPLCMELIGVSKLSSGIGTMYFIGGVGYIIGPPIAGILVDNGGTYEDSFILCGVLFLLAAVFTLILNNWRIQTKEVVVVSLENLKDPSFSIWNDELHPDVDISIDIFPNHICHSKEIISEHSDITDKNTDDNIQDSVDTKLMYEKFRHNLDNGHKAVAIPPNTSDNGHILQQDHITDENTPINAQCI</sequence>
<feature type="transmembrane region" description="Helical" evidence="2">
    <location>
        <begin position="6"/>
        <end position="25"/>
    </location>
</feature>
<feature type="transmembrane region" description="Helical" evidence="2">
    <location>
        <begin position="37"/>
        <end position="56"/>
    </location>
</feature>
<keyword evidence="5" id="KW-1185">Reference proteome</keyword>
<gene>
    <name evidence="4" type="ORF">MGAL_10B006347</name>
</gene>
<dbReference type="EMBL" id="UYJE01008362">
    <property type="protein sequence ID" value="VDI63197.1"/>
    <property type="molecule type" value="Genomic_DNA"/>
</dbReference>
<dbReference type="GO" id="GO:0016020">
    <property type="term" value="C:membrane"/>
    <property type="evidence" value="ECO:0007669"/>
    <property type="project" value="UniProtKB-SubCell"/>
</dbReference>
<dbReference type="Proteomes" id="UP000596742">
    <property type="component" value="Unassembled WGS sequence"/>
</dbReference>
<dbReference type="GO" id="GO:0008028">
    <property type="term" value="F:monocarboxylic acid transmembrane transporter activity"/>
    <property type="evidence" value="ECO:0007669"/>
    <property type="project" value="TreeGrafter"/>
</dbReference>
<proteinExistence type="predicted"/>
<evidence type="ECO:0000259" key="3">
    <source>
        <dbReference type="PROSITE" id="PS50850"/>
    </source>
</evidence>
<dbReference type="InterPro" id="IPR011701">
    <property type="entry name" value="MFS"/>
</dbReference>
<dbReference type="InterPro" id="IPR020846">
    <property type="entry name" value="MFS_dom"/>
</dbReference>
<evidence type="ECO:0000256" key="1">
    <source>
        <dbReference type="ARBA" id="ARBA00004141"/>
    </source>
</evidence>
<keyword evidence="2" id="KW-0812">Transmembrane</keyword>
<feature type="domain" description="Major facilitator superfamily (MFS) profile" evidence="3">
    <location>
        <begin position="1"/>
        <end position="88"/>
    </location>
</feature>
<dbReference type="Gene3D" id="1.20.1250.20">
    <property type="entry name" value="MFS general substrate transporter like domains"/>
    <property type="match status" value="1"/>
</dbReference>
<protein>
    <recommendedName>
        <fullName evidence="3">Major facilitator superfamily (MFS) profile domain-containing protein</fullName>
    </recommendedName>
</protein>
<accession>A0A8B6GFM6</accession>
<evidence type="ECO:0000313" key="4">
    <source>
        <dbReference type="EMBL" id="VDI63197.1"/>
    </source>
</evidence>
<keyword evidence="2" id="KW-0472">Membrane</keyword>
<name>A0A8B6GFM6_MYTGA</name>
<keyword evidence="2" id="KW-1133">Transmembrane helix</keyword>
<dbReference type="PANTHER" id="PTHR11360:SF284">
    <property type="entry name" value="EG:103B4.3 PROTEIN-RELATED"/>
    <property type="match status" value="1"/>
</dbReference>
<organism evidence="4 5">
    <name type="scientific">Mytilus galloprovincialis</name>
    <name type="common">Mediterranean mussel</name>
    <dbReference type="NCBI Taxonomy" id="29158"/>
    <lineage>
        <taxon>Eukaryota</taxon>
        <taxon>Metazoa</taxon>
        <taxon>Spiralia</taxon>
        <taxon>Lophotrochozoa</taxon>
        <taxon>Mollusca</taxon>
        <taxon>Bivalvia</taxon>
        <taxon>Autobranchia</taxon>
        <taxon>Pteriomorphia</taxon>
        <taxon>Mytilida</taxon>
        <taxon>Mytiloidea</taxon>
        <taxon>Mytilidae</taxon>
        <taxon>Mytilinae</taxon>
        <taxon>Mytilus</taxon>
    </lineage>
</organism>
<dbReference type="AlphaFoldDB" id="A0A8B6GFM6"/>
<dbReference type="SUPFAM" id="SSF103473">
    <property type="entry name" value="MFS general substrate transporter"/>
    <property type="match status" value="1"/>
</dbReference>
<feature type="transmembrane region" description="Helical" evidence="2">
    <location>
        <begin position="62"/>
        <end position="83"/>
    </location>
</feature>
<dbReference type="InterPro" id="IPR036259">
    <property type="entry name" value="MFS_trans_sf"/>
</dbReference>
<evidence type="ECO:0000313" key="5">
    <source>
        <dbReference type="Proteomes" id="UP000596742"/>
    </source>
</evidence>
<reference evidence="4" key="1">
    <citation type="submission" date="2018-11" db="EMBL/GenBank/DDBJ databases">
        <authorList>
            <person name="Alioto T."/>
            <person name="Alioto T."/>
        </authorList>
    </citation>
    <scope>NUCLEOTIDE SEQUENCE</scope>
</reference>
<dbReference type="PROSITE" id="PS50850">
    <property type="entry name" value="MFS"/>
    <property type="match status" value="1"/>
</dbReference>
<dbReference type="InterPro" id="IPR050327">
    <property type="entry name" value="Proton-linked_MCT"/>
</dbReference>
<dbReference type="Pfam" id="PF07690">
    <property type="entry name" value="MFS_1"/>
    <property type="match status" value="1"/>
</dbReference>
<evidence type="ECO:0000256" key="2">
    <source>
        <dbReference type="SAM" id="Phobius"/>
    </source>
</evidence>
<comment type="subcellular location">
    <subcellularLocation>
        <location evidence="1">Membrane</location>
        <topology evidence="1">Multi-pass membrane protein</topology>
    </subcellularLocation>
</comment>
<dbReference type="PANTHER" id="PTHR11360">
    <property type="entry name" value="MONOCARBOXYLATE TRANSPORTER"/>
    <property type="match status" value="1"/>
</dbReference>
<comment type="caution">
    <text evidence="4">The sequence shown here is derived from an EMBL/GenBank/DDBJ whole genome shotgun (WGS) entry which is preliminary data.</text>
</comment>